<dbReference type="Proteomes" id="UP001159363">
    <property type="component" value="Chromosome 4"/>
</dbReference>
<reference evidence="2 3" key="1">
    <citation type="submission" date="2023-02" db="EMBL/GenBank/DDBJ databases">
        <title>LHISI_Scaffold_Assembly.</title>
        <authorList>
            <person name="Stuart O.P."/>
            <person name="Cleave R."/>
            <person name="Magrath M.J.L."/>
            <person name="Mikheyev A.S."/>
        </authorList>
    </citation>
    <scope>NUCLEOTIDE SEQUENCE [LARGE SCALE GENOMIC DNA]</scope>
    <source>
        <strain evidence="2">Daus_M_001</strain>
        <tissue evidence="2">Leg muscle</tissue>
    </source>
</reference>
<sequence length="218" mass="24081">MVFVPNMLVLVKNSNLPQLKWRTARIIKTRPGEDDVRVATLKTPNVELDCFKDISIATNLKVYLAEMKERGKGEIPEKTHRPAASSGTIPTCKNPCEPAHLDEGEVRQVCSSTEMQWWRKWEIPENTSRSTIPTSKNPKEVPLGNEPGSSWWEASTLRCANQCHMTCFVASYIQYVTHHKGSWEPASSTANADDSMGQGGVLLACLAAASTSNLGPLK</sequence>
<dbReference type="Pfam" id="PF18701">
    <property type="entry name" value="DUF5641"/>
    <property type="match status" value="1"/>
</dbReference>
<dbReference type="InterPro" id="IPR040676">
    <property type="entry name" value="DUF5641"/>
</dbReference>
<keyword evidence="3" id="KW-1185">Reference proteome</keyword>
<gene>
    <name evidence="2" type="ORF">PR048_016123</name>
</gene>
<organism evidence="2 3">
    <name type="scientific">Dryococelus australis</name>
    <dbReference type="NCBI Taxonomy" id="614101"/>
    <lineage>
        <taxon>Eukaryota</taxon>
        <taxon>Metazoa</taxon>
        <taxon>Ecdysozoa</taxon>
        <taxon>Arthropoda</taxon>
        <taxon>Hexapoda</taxon>
        <taxon>Insecta</taxon>
        <taxon>Pterygota</taxon>
        <taxon>Neoptera</taxon>
        <taxon>Polyneoptera</taxon>
        <taxon>Phasmatodea</taxon>
        <taxon>Verophasmatodea</taxon>
        <taxon>Anareolatae</taxon>
        <taxon>Phasmatidae</taxon>
        <taxon>Eurycanthinae</taxon>
        <taxon>Dryococelus</taxon>
    </lineage>
</organism>
<dbReference type="EMBL" id="JARBHB010000005">
    <property type="protein sequence ID" value="KAJ8884266.1"/>
    <property type="molecule type" value="Genomic_DNA"/>
</dbReference>
<evidence type="ECO:0000313" key="2">
    <source>
        <dbReference type="EMBL" id="KAJ8884266.1"/>
    </source>
</evidence>
<proteinExistence type="predicted"/>
<name>A0ABQ9HIV5_9NEOP</name>
<comment type="caution">
    <text evidence="2">The sequence shown here is derived from an EMBL/GenBank/DDBJ whole genome shotgun (WGS) entry which is preliminary data.</text>
</comment>
<evidence type="ECO:0000259" key="1">
    <source>
        <dbReference type="Pfam" id="PF18701"/>
    </source>
</evidence>
<accession>A0ABQ9HIV5</accession>
<protein>
    <recommendedName>
        <fullName evidence="1">DUF5641 domain-containing protein</fullName>
    </recommendedName>
</protein>
<evidence type="ECO:0000313" key="3">
    <source>
        <dbReference type="Proteomes" id="UP001159363"/>
    </source>
</evidence>
<feature type="domain" description="DUF5641" evidence="1">
    <location>
        <begin position="6"/>
        <end position="47"/>
    </location>
</feature>